<evidence type="ECO:0008006" key="3">
    <source>
        <dbReference type="Google" id="ProtNLM"/>
    </source>
</evidence>
<organism evidence="1 2">
    <name type="scientific">Capsicum annuum</name>
    <name type="common">Capsicum pepper</name>
    <dbReference type="NCBI Taxonomy" id="4072"/>
    <lineage>
        <taxon>Eukaryota</taxon>
        <taxon>Viridiplantae</taxon>
        <taxon>Streptophyta</taxon>
        <taxon>Embryophyta</taxon>
        <taxon>Tracheophyta</taxon>
        <taxon>Spermatophyta</taxon>
        <taxon>Magnoliopsida</taxon>
        <taxon>eudicotyledons</taxon>
        <taxon>Gunneridae</taxon>
        <taxon>Pentapetalae</taxon>
        <taxon>asterids</taxon>
        <taxon>lamiids</taxon>
        <taxon>Solanales</taxon>
        <taxon>Solanaceae</taxon>
        <taxon>Solanoideae</taxon>
        <taxon>Capsiceae</taxon>
        <taxon>Capsicum</taxon>
    </lineage>
</organism>
<dbReference type="PANTHER" id="PTHR36607:SF20">
    <property type="entry name" value="AMINOTRANSFERASE-LIKE PLANT MOBILE DOMAIN-CONTAINING PROTEIN"/>
    <property type="match status" value="1"/>
</dbReference>
<evidence type="ECO:0000313" key="2">
    <source>
        <dbReference type="Proteomes" id="UP000222542"/>
    </source>
</evidence>
<protein>
    <recommendedName>
        <fullName evidence="3">Aminotransferase-like plant mobile domain-containing protein</fullName>
    </recommendedName>
</protein>
<dbReference type="EMBL" id="AYRZ02000007">
    <property type="protein sequence ID" value="PHT76728.1"/>
    <property type="molecule type" value="Genomic_DNA"/>
</dbReference>
<keyword evidence="2" id="KW-1185">Reference proteome</keyword>
<name>A0A2G2Z403_CAPAN</name>
<reference evidence="1 2" key="1">
    <citation type="journal article" date="2014" name="Nat. Genet.">
        <title>Genome sequence of the hot pepper provides insights into the evolution of pungency in Capsicum species.</title>
        <authorList>
            <person name="Kim S."/>
            <person name="Park M."/>
            <person name="Yeom S.I."/>
            <person name="Kim Y.M."/>
            <person name="Lee J.M."/>
            <person name="Lee H.A."/>
            <person name="Seo E."/>
            <person name="Choi J."/>
            <person name="Cheong K."/>
            <person name="Kim K.T."/>
            <person name="Jung K."/>
            <person name="Lee G.W."/>
            <person name="Oh S.K."/>
            <person name="Bae C."/>
            <person name="Kim S.B."/>
            <person name="Lee H.Y."/>
            <person name="Kim S.Y."/>
            <person name="Kim M.S."/>
            <person name="Kang B.C."/>
            <person name="Jo Y.D."/>
            <person name="Yang H.B."/>
            <person name="Jeong H.J."/>
            <person name="Kang W.H."/>
            <person name="Kwon J.K."/>
            <person name="Shin C."/>
            <person name="Lim J.Y."/>
            <person name="Park J.H."/>
            <person name="Huh J.H."/>
            <person name="Kim J.S."/>
            <person name="Kim B.D."/>
            <person name="Cohen O."/>
            <person name="Paran I."/>
            <person name="Suh M.C."/>
            <person name="Lee S.B."/>
            <person name="Kim Y.K."/>
            <person name="Shin Y."/>
            <person name="Noh S.J."/>
            <person name="Park J."/>
            <person name="Seo Y.S."/>
            <person name="Kwon S.Y."/>
            <person name="Kim H.A."/>
            <person name="Park J.M."/>
            <person name="Kim H.J."/>
            <person name="Choi S.B."/>
            <person name="Bosland P.W."/>
            <person name="Reeves G."/>
            <person name="Jo S.H."/>
            <person name="Lee B.W."/>
            <person name="Cho H.T."/>
            <person name="Choi H.S."/>
            <person name="Lee M.S."/>
            <person name="Yu Y."/>
            <person name="Do Choi Y."/>
            <person name="Park B.S."/>
            <person name="van Deynze A."/>
            <person name="Ashrafi H."/>
            <person name="Hill T."/>
            <person name="Kim W.T."/>
            <person name="Pai H.S."/>
            <person name="Ahn H.K."/>
            <person name="Yeam I."/>
            <person name="Giovannoni J.J."/>
            <person name="Rose J.K."/>
            <person name="Sorensen I."/>
            <person name="Lee S.J."/>
            <person name="Kim R.W."/>
            <person name="Choi I.Y."/>
            <person name="Choi B.S."/>
            <person name="Lim J.S."/>
            <person name="Lee Y.H."/>
            <person name="Choi D."/>
        </authorList>
    </citation>
    <scope>NUCLEOTIDE SEQUENCE [LARGE SCALE GENOMIC DNA]</scope>
    <source>
        <strain evidence="2">cv. CM334</strain>
    </source>
</reference>
<accession>A0A2G2Z403</accession>
<comment type="caution">
    <text evidence="1">The sequence shown here is derived from an EMBL/GenBank/DDBJ whole genome shotgun (WGS) entry which is preliminary data.</text>
</comment>
<gene>
    <name evidence="1" type="ORF">T459_20250</name>
</gene>
<evidence type="ECO:0000313" key="1">
    <source>
        <dbReference type="EMBL" id="PHT76728.1"/>
    </source>
</evidence>
<dbReference type="PANTHER" id="PTHR36607">
    <property type="entry name" value="1,2-DIHYDROXY-3-KETO-5-METHYLTHIOPENTENE DIOXYGENASE 4"/>
    <property type="match status" value="1"/>
</dbReference>
<dbReference type="AlphaFoldDB" id="A0A2G2Z403"/>
<reference evidence="1 2" key="2">
    <citation type="journal article" date="2017" name="Genome Biol.">
        <title>New reference genome sequences of hot pepper reveal the massive evolution of plant disease-resistance genes by retroduplication.</title>
        <authorList>
            <person name="Kim S."/>
            <person name="Park J."/>
            <person name="Yeom S.I."/>
            <person name="Kim Y.M."/>
            <person name="Seo E."/>
            <person name="Kim K.T."/>
            <person name="Kim M.S."/>
            <person name="Lee J.M."/>
            <person name="Cheong K."/>
            <person name="Shin H.S."/>
            <person name="Kim S.B."/>
            <person name="Han K."/>
            <person name="Lee J."/>
            <person name="Park M."/>
            <person name="Lee H.A."/>
            <person name="Lee H.Y."/>
            <person name="Lee Y."/>
            <person name="Oh S."/>
            <person name="Lee J.H."/>
            <person name="Choi E."/>
            <person name="Choi E."/>
            <person name="Lee S.E."/>
            <person name="Jeon J."/>
            <person name="Kim H."/>
            <person name="Choi G."/>
            <person name="Song H."/>
            <person name="Lee J."/>
            <person name="Lee S.C."/>
            <person name="Kwon J.K."/>
            <person name="Lee H.Y."/>
            <person name="Koo N."/>
            <person name="Hong Y."/>
            <person name="Kim R.W."/>
            <person name="Kang W.H."/>
            <person name="Huh J.H."/>
            <person name="Kang B.C."/>
            <person name="Yang T.J."/>
            <person name="Lee Y.H."/>
            <person name="Bennetzen J.L."/>
            <person name="Choi D."/>
        </authorList>
    </citation>
    <scope>NUCLEOTIDE SEQUENCE [LARGE SCALE GENOMIC DNA]</scope>
    <source>
        <strain evidence="2">cv. CM334</strain>
    </source>
</reference>
<proteinExistence type="predicted"/>
<dbReference type="Gramene" id="PHT76728">
    <property type="protein sequence ID" value="PHT76728"/>
    <property type="gene ID" value="T459_20250"/>
</dbReference>
<sequence length="148" mass="17198">MTHEERFALAISVLVSIYRGLTEITTSTNLSTDDIIFPIQYAYGWIGAYFKSYYQARHYNGARICRIVGERMDRSFDLSGARRLFQNVDMCSLPTLAMLQLKELFIADNGEFSSSWNNYFISFHSSYVTLRCDDHFVMEPYSPYRFSG</sequence>
<dbReference type="Proteomes" id="UP000222542">
    <property type="component" value="Unassembled WGS sequence"/>
</dbReference>